<comment type="caution">
    <text evidence="6">The sequence shown here is derived from an EMBL/GenBank/DDBJ whole genome shotgun (WGS) entry which is preliminary data.</text>
</comment>
<dbReference type="AlphaFoldDB" id="A0A4R5FCI2"/>
<accession>A0A4R5FCI2</accession>
<dbReference type="Proteomes" id="UP000294814">
    <property type="component" value="Unassembled WGS sequence"/>
</dbReference>
<feature type="chain" id="PRO_5020304419" evidence="4">
    <location>
        <begin position="21"/>
        <end position="404"/>
    </location>
</feature>
<keyword evidence="7" id="KW-1185">Reference proteome</keyword>
<dbReference type="InterPro" id="IPR013766">
    <property type="entry name" value="Thioredoxin_domain"/>
</dbReference>
<name>A0A4R5FCI2_9FLAO</name>
<sequence length="404" mass="46698">MKKNILYIVAILFMSNSLFSQTKLKVGDIAPKINITDYISNVPSDKNFKNKFILLEFWATWCGPCLQGVPNLNKFQEKFKSNKDFVFISITDEKVDKVLRTVKRIPFKSVVVSDQTGQTIENFGIKAFPTTILIDDKGILKWIGNPETLNDLILNNFLNGKEISTSQNSNSDMPPPSLIVRNPTKIEEFNTIDLGYKTTTIDKTMYSFSVFKGNENEGGGYLFDFNNEGNYQNWNLDLISLISNLTNAFKNHIVIPENQKDKLYSIFYKNSLFKNEKEERNKIKNLLLNSLSLKEDLTYKEESIYVLKIVDKKKLQEIFNEEGRKDGYNRTHFLIGNIKIERMLNTMSRFYNTVINDETGLLGNYDFILRNDSIENTIKDLELYGLTLEKSKANTPYYEYVSTQ</sequence>
<dbReference type="InterPro" id="IPR017937">
    <property type="entry name" value="Thioredoxin_CS"/>
</dbReference>
<dbReference type="SUPFAM" id="SSF52833">
    <property type="entry name" value="Thioredoxin-like"/>
    <property type="match status" value="1"/>
</dbReference>
<comment type="subcellular location">
    <subcellularLocation>
        <location evidence="1">Cell envelope</location>
    </subcellularLocation>
</comment>
<dbReference type="PROSITE" id="PS51352">
    <property type="entry name" value="THIOREDOXIN_2"/>
    <property type="match status" value="1"/>
</dbReference>
<dbReference type="PANTHER" id="PTHR42852">
    <property type="entry name" value="THIOL:DISULFIDE INTERCHANGE PROTEIN DSBE"/>
    <property type="match status" value="1"/>
</dbReference>
<dbReference type="GO" id="GO:0016491">
    <property type="term" value="F:oxidoreductase activity"/>
    <property type="evidence" value="ECO:0007669"/>
    <property type="project" value="InterPro"/>
</dbReference>
<dbReference type="OrthoDB" id="1069091at2"/>
<dbReference type="Gene3D" id="3.40.30.10">
    <property type="entry name" value="Glutaredoxin"/>
    <property type="match status" value="1"/>
</dbReference>
<evidence type="ECO:0000313" key="7">
    <source>
        <dbReference type="Proteomes" id="UP000294814"/>
    </source>
</evidence>
<dbReference type="InterPro" id="IPR036249">
    <property type="entry name" value="Thioredoxin-like_sf"/>
</dbReference>
<dbReference type="InterPro" id="IPR050553">
    <property type="entry name" value="Thioredoxin_ResA/DsbE_sf"/>
</dbReference>
<proteinExistence type="predicted"/>
<dbReference type="Pfam" id="PF12543">
    <property type="entry name" value="DUF3738"/>
    <property type="match status" value="1"/>
</dbReference>
<dbReference type="EMBL" id="SMLG01000001">
    <property type="protein sequence ID" value="TDE46969.1"/>
    <property type="molecule type" value="Genomic_DNA"/>
</dbReference>
<dbReference type="InterPro" id="IPR017801">
    <property type="entry name" value="DUF3738"/>
</dbReference>
<keyword evidence="4" id="KW-0732">Signal</keyword>
<dbReference type="GO" id="GO:0030313">
    <property type="term" value="C:cell envelope"/>
    <property type="evidence" value="ECO:0007669"/>
    <property type="project" value="UniProtKB-SubCell"/>
</dbReference>
<reference evidence="6 7" key="1">
    <citation type="submission" date="2019-03" db="EMBL/GenBank/DDBJ databases">
        <title>Novel species of Flavobacterium.</title>
        <authorList>
            <person name="Liu Q."/>
            <person name="Xin Y.-H."/>
        </authorList>
    </citation>
    <scope>NUCLEOTIDE SEQUENCE [LARGE SCALE GENOMIC DNA]</scope>
    <source>
        <strain evidence="6 7">LB3P52</strain>
    </source>
</reference>
<gene>
    <name evidence="6" type="ORF">E0I26_02455</name>
</gene>
<evidence type="ECO:0000256" key="2">
    <source>
        <dbReference type="ARBA" id="ARBA00022748"/>
    </source>
</evidence>
<evidence type="ECO:0000256" key="4">
    <source>
        <dbReference type="SAM" id="SignalP"/>
    </source>
</evidence>
<feature type="signal peptide" evidence="4">
    <location>
        <begin position="1"/>
        <end position="20"/>
    </location>
</feature>
<dbReference type="Pfam" id="PF08534">
    <property type="entry name" value="Redoxin"/>
    <property type="match status" value="1"/>
</dbReference>
<dbReference type="PANTHER" id="PTHR42852:SF13">
    <property type="entry name" value="PROTEIN DIPZ"/>
    <property type="match status" value="1"/>
</dbReference>
<evidence type="ECO:0000259" key="5">
    <source>
        <dbReference type="PROSITE" id="PS51352"/>
    </source>
</evidence>
<evidence type="ECO:0000256" key="1">
    <source>
        <dbReference type="ARBA" id="ARBA00004196"/>
    </source>
</evidence>
<dbReference type="RefSeq" id="WP_131914906.1">
    <property type="nucleotide sequence ID" value="NZ_SMLG01000001.1"/>
</dbReference>
<organism evidence="6 7">
    <name type="scientific">Flavobacterium rhamnosiphilum</name>
    <dbReference type="NCBI Taxonomy" id="2541724"/>
    <lineage>
        <taxon>Bacteria</taxon>
        <taxon>Pseudomonadati</taxon>
        <taxon>Bacteroidota</taxon>
        <taxon>Flavobacteriia</taxon>
        <taxon>Flavobacteriales</taxon>
        <taxon>Flavobacteriaceae</taxon>
        <taxon>Flavobacterium</taxon>
    </lineage>
</organism>
<dbReference type="GO" id="GO:0017004">
    <property type="term" value="P:cytochrome complex assembly"/>
    <property type="evidence" value="ECO:0007669"/>
    <property type="project" value="UniProtKB-KW"/>
</dbReference>
<evidence type="ECO:0000256" key="3">
    <source>
        <dbReference type="ARBA" id="ARBA00023284"/>
    </source>
</evidence>
<dbReference type="PROSITE" id="PS00194">
    <property type="entry name" value="THIOREDOXIN_1"/>
    <property type="match status" value="1"/>
</dbReference>
<dbReference type="InterPro" id="IPR013740">
    <property type="entry name" value="Redoxin"/>
</dbReference>
<protein>
    <submittedName>
        <fullName evidence="6">Redoxin domain-containing protein</fullName>
    </submittedName>
</protein>
<keyword evidence="3" id="KW-0676">Redox-active center</keyword>
<dbReference type="CDD" id="cd02966">
    <property type="entry name" value="TlpA_like_family"/>
    <property type="match status" value="1"/>
</dbReference>
<evidence type="ECO:0000313" key="6">
    <source>
        <dbReference type="EMBL" id="TDE46969.1"/>
    </source>
</evidence>
<keyword evidence="2" id="KW-0201">Cytochrome c-type biogenesis</keyword>
<feature type="domain" description="Thioredoxin" evidence="5">
    <location>
        <begin position="24"/>
        <end position="163"/>
    </location>
</feature>